<feature type="compositionally biased region" description="Basic and acidic residues" evidence="1">
    <location>
        <begin position="411"/>
        <end position="449"/>
    </location>
</feature>
<keyword evidence="4" id="KW-1185">Reference proteome</keyword>
<dbReference type="GO" id="GO:0015629">
    <property type="term" value="C:actin cytoskeleton"/>
    <property type="evidence" value="ECO:0007669"/>
    <property type="project" value="TreeGrafter"/>
</dbReference>
<dbReference type="Gene3D" id="1.10.418.10">
    <property type="entry name" value="Calponin-like domain"/>
    <property type="match status" value="1"/>
</dbReference>
<evidence type="ECO:0000256" key="1">
    <source>
        <dbReference type="SAM" id="MobiDB-lite"/>
    </source>
</evidence>
<gene>
    <name evidence="3" type="ORF">BTJ68_03849</name>
</gene>
<evidence type="ECO:0000259" key="2">
    <source>
        <dbReference type="PROSITE" id="PS50021"/>
    </source>
</evidence>
<evidence type="ECO:0000313" key="4">
    <source>
        <dbReference type="Proteomes" id="UP000194280"/>
    </source>
</evidence>
<feature type="compositionally biased region" description="Basic and acidic residues" evidence="1">
    <location>
        <begin position="280"/>
        <end position="363"/>
    </location>
</feature>
<dbReference type="InParanoid" id="A0A1Z5THT2"/>
<comment type="caution">
    <text evidence="3">The sequence shown here is derived from an EMBL/GenBank/DDBJ whole genome shotgun (WGS) entry which is preliminary data.</text>
</comment>
<dbReference type="InterPro" id="IPR003096">
    <property type="entry name" value="SM22_calponin"/>
</dbReference>
<dbReference type="AlphaFoldDB" id="A0A1Z5THT2"/>
<dbReference type="PANTHER" id="PTHR47385:SF14">
    <property type="entry name" value="TRANSGELIN"/>
    <property type="match status" value="1"/>
</dbReference>
<feature type="compositionally biased region" description="Polar residues" evidence="1">
    <location>
        <begin position="511"/>
        <end position="532"/>
    </location>
</feature>
<feature type="compositionally biased region" description="Polar residues" evidence="1">
    <location>
        <begin position="822"/>
        <end position="832"/>
    </location>
</feature>
<dbReference type="PROSITE" id="PS50021">
    <property type="entry name" value="CH"/>
    <property type="match status" value="1"/>
</dbReference>
<dbReference type="GO" id="GO:0007015">
    <property type="term" value="P:actin filament organization"/>
    <property type="evidence" value="ECO:0007669"/>
    <property type="project" value="TreeGrafter"/>
</dbReference>
<feature type="region of interest" description="Disordered" evidence="1">
    <location>
        <begin position="137"/>
        <end position="231"/>
    </location>
</feature>
<dbReference type="InterPro" id="IPR001715">
    <property type="entry name" value="CH_dom"/>
</dbReference>
<proteinExistence type="predicted"/>
<reference evidence="3 4" key="1">
    <citation type="submission" date="2017-01" db="EMBL/GenBank/DDBJ databases">
        <title>The recent genome duplication of the halophilic yeast Hortaea werneckii: insights from long-read sequencing.</title>
        <authorList>
            <person name="Sinha S."/>
            <person name="Flibotte S."/>
            <person name="Neira M."/>
            <person name="Lenassi M."/>
            <person name="Gostincar C."/>
            <person name="Stajich J.E."/>
            <person name="Nislow C.E."/>
        </authorList>
    </citation>
    <scope>NUCLEOTIDE SEQUENCE [LARGE SCALE GENOMIC DNA]</scope>
    <source>
        <strain evidence="3 4">EXF-2000</strain>
    </source>
</reference>
<name>A0A1Z5THT2_HORWE</name>
<feature type="compositionally biased region" description="Low complexity" evidence="1">
    <location>
        <begin position="729"/>
        <end position="740"/>
    </location>
</feature>
<feature type="compositionally biased region" description="Low complexity" evidence="1">
    <location>
        <begin position="177"/>
        <end position="223"/>
    </location>
</feature>
<feature type="compositionally biased region" description="Low complexity" evidence="1">
    <location>
        <begin position="558"/>
        <end position="569"/>
    </location>
</feature>
<dbReference type="STRING" id="1157616.A0A1Z5THT2"/>
<evidence type="ECO:0000313" key="3">
    <source>
        <dbReference type="EMBL" id="OTA35491.1"/>
    </source>
</evidence>
<feature type="compositionally biased region" description="Low complexity" evidence="1">
    <location>
        <begin position="479"/>
        <end position="497"/>
    </location>
</feature>
<dbReference type="EMBL" id="MUNK01000044">
    <property type="protein sequence ID" value="OTA35491.1"/>
    <property type="molecule type" value="Genomic_DNA"/>
</dbReference>
<dbReference type="PRINTS" id="PR00888">
    <property type="entry name" value="SM22CALPONIN"/>
</dbReference>
<feature type="compositionally biased region" description="Polar residues" evidence="1">
    <location>
        <begin position="577"/>
        <end position="589"/>
    </location>
</feature>
<dbReference type="SMART" id="SM00033">
    <property type="entry name" value="CH"/>
    <property type="match status" value="1"/>
</dbReference>
<protein>
    <recommendedName>
        <fullName evidence="2">Calponin-homology (CH) domain-containing protein</fullName>
    </recommendedName>
</protein>
<organism evidence="3 4">
    <name type="scientific">Hortaea werneckii EXF-2000</name>
    <dbReference type="NCBI Taxonomy" id="1157616"/>
    <lineage>
        <taxon>Eukaryota</taxon>
        <taxon>Fungi</taxon>
        <taxon>Dikarya</taxon>
        <taxon>Ascomycota</taxon>
        <taxon>Pezizomycotina</taxon>
        <taxon>Dothideomycetes</taxon>
        <taxon>Dothideomycetidae</taxon>
        <taxon>Mycosphaerellales</taxon>
        <taxon>Teratosphaeriaceae</taxon>
        <taxon>Hortaea</taxon>
    </lineage>
</organism>
<dbReference type="VEuPathDB" id="FungiDB:BTJ68_03849"/>
<dbReference type="Pfam" id="PF00307">
    <property type="entry name" value="CH"/>
    <property type="match status" value="1"/>
</dbReference>
<feature type="compositionally biased region" description="Gly residues" evidence="1">
    <location>
        <begin position="156"/>
        <end position="167"/>
    </location>
</feature>
<feature type="domain" description="Calponin-homology (CH)" evidence="2">
    <location>
        <begin position="21"/>
        <end position="127"/>
    </location>
</feature>
<dbReference type="CDD" id="cd21210">
    <property type="entry name" value="CH_SCP1-like"/>
    <property type="match status" value="1"/>
</dbReference>
<dbReference type="OrthoDB" id="21595at2759"/>
<dbReference type="InterPro" id="IPR036872">
    <property type="entry name" value="CH_dom_sf"/>
</dbReference>
<feature type="compositionally biased region" description="Basic and acidic residues" evidence="1">
    <location>
        <begin position="772"/>
        <end position="788"/>
    </location>
</feature>
<accession>A0A1Z5THT2</accession>
<sequence length="849" mass="93617">MASVTSLDQDMRNLRLGRYTPQAANEARQWIEDSLGESLSSGDLLDALKDGIVLCKLANLVLPPPGVKFKTMAMPFIQMENISHFLKACEMPPLNLPAHDRFLTVDLYEQKDPAQVLQCLGAFSRQAHMARPDVFKTTIGPAKKSGSVVSPTNTGRSGGLSNGGGSWRGSVNSRPGSPTKSVASPSAAVPSSSRAMSPNYTGGSTGSAGSTPSTTKSPGPVSSWSSRRDEGVTNPAWNIAQYGYMGGASQGNQGVVFGGRRQITSAGPSVPNSAAIVRKRQEEEQEQQRLKQQAEEAEYKRKVEREADEERERLEEERHWEAETKRQRDEERQRLAEQKRQWEEQERRWKEEEEVRRKEEADVQAKLMPKKPPEKPRVSSQSILRGQSLADYQRSKGTLSNGGDGSADESPEQRRVRELEQQLEEARERERQYQTEREERMQKGIDRGSRPGTADATRPGSAGQSDVSWAGDEREFLRSQWEQSQHDQQQQQQQQQSHQEHYRSPSPTPQPSSVESTTSGAQSPPASSSTRPLPQPATVEEAEDSEADAMPTLPSRPQSVQQANSSSSVPRLDGESAPNSSPLGSNNRPLPTPDKEYRPYTPEQSKPSGFGAAFGSVRGSPFTRPGQGSRTPELPKRDIGSVRSPFARPERQTTPEMPSRSSGTLRSPFARPADGARPSSPFARPQEARSPFARPTSRAQEQHPADAVAEQTPPANRTGDYLASHSAPQEQQVRVSSSQEAGDTTLEQQRDRDRRMASQQETKAGGWASKSLLEREMERERERQREWEANQQEVQNAPKDPNAGSGQGQNWDVNQYGFMGGDNQSRGSSAGSGINFGGRRQILGPRPQK</sequence>
<dbReference type="Proteomes" id="UP000194280">
    <property type="component" value="Unassembled WGS sequence"/>
</dbReference>
<dbReference type="InterPro" id="IPR050606">
    <property type="entry name" value="Calponin-like"/>
</dbReference>
<feature type="region of interest" description="Disordered" evidence="1">
    <location>
        <begin position="280"/>
        <end position="849"/>
    </location>
</feature>
<dbReference type="SUPFAM" id="SSF47576">
    <property type="entry name" value="Calponin-homology domain, CH-domain"/>
    <property type="match status" value="1"/>
</dbReference>
<feature type="compositionally biased region" description="Polar residues" evidence="1">
    <location>
        <begin position="654"/>
        <end position="665"/>
    </location>
</feature>
<dbReference type="GO" id="GO:0051015">
    <property type="term" value="F:actin filament binding"/>
    <property type="evidence" value="ECO:0007669"/>
    <property type="project" value="TreeGrafter"/>
</dbReference>
<dbReference type="PANTHER" id="PTHR47385">
    <property type="entry name" value="CALPONIN"/>
    <property type="match status" value="1"/>
</dbReference>